<protein>
    <recommendedName>
        <fullName evidence="4">DUF975 family protein</fullName>
    </recommendedName>
</protein>
<accession>A0ABT3L165</accession>
<feature type="transmembrane region" description="Helical" evidence="1">
    <location>
        <begin position="129"/>
        <end position="155"/>
    </location>
</feature>
<feature type="transmembrane region" description="Helical" evidence="1">
    <location>
        <begin position="176"/>
        <end position="203"/>
    </location>
</feature>
<keyword evidence="1" id="KW-0812">Transmembrane</keyword>
<dbReference type="PANTHER" id="PTHR40076">
    <property type="entry name" value="MEMBRANE PROTEIN-RELATED"/>
    <property type="match status" value="1"/>
</dbReference>
<keyword evidence="1" id="KW-0472">Membrane</keyword>
<dbReference type="PANTHER" id="PTHR40076:SF1">
    <property type="entry name" value="MEMBRANE PROTEIN"/>
    <property type="match status" value="1"/>
</dbReference>
<sequence length="221" mass="25291">MQHNKRKNLTQLVAQGYNFNLRTYLNQGWEIFKQNANTFIVSSIIFSVILLIVIQFDNALDFSQESNQFTLNPIGFVLHFFIREPLQTGFYVISLKLFQGKSSSFGDFFSWFGYYLQLVAAGFMTTLLIIIGLVLFILPGFYLGVCYVLVPLLIVDRKLNFWEAMETSRQLVSRNWLGWFSLSVNILGIHLLGFFACGFGLLISIPVSYAIWTAAYRDVVG</sequence>
<gene>
    <name evidence="2" type="ORF">K4A83_03000</name>
</gene>
<proteinExistence type="predicted"/>
<reference evidence="2 3" key="1">
    <citation type="submission" date="2021-08" db="EMBL/GenBank/DDBJ databases">
        <title>Draft genome sequence of Spirulina subsalsa with high tolerance to salinity and hype-accumulation of phycocyanin.</title>
        <authorList>
            <person name="Pei H."/>
            <person name="Jiang L."/>
        </authorList>
    </citation>
    <scope>NUCLEOTIDE SEQUENCE [LARGE SCALE GENOMIC DNA]</scope>
    <source>
        <strain evidence="2 3">FACHB-351</strain>
    </source>
</reference>
<evidence type="ECO:0000256" key="1">
    <source>
        <dbReference type="SAM" id="Phobius"/>
    </source>
</evidence>
<evidence type="ECO:0008006" key="4">
    <source>
        <dbReference type="Google" id="ProtNLM"/>
    </source>
</evidence>
<dbReference type="RefSeq" id="WP_265262911.1">
    <property type="nucleotide sequence ID" value="NZ_JAIHOM010000009.1"/>
</dbReference>
<comment type="caution">
    <text evidence="2">The sequence shown here is derived from an EMBL/GenBank/DDBJ whole genome shotgun (WGS) entry which is preliminary data.</text>
</comment>
<dbReference type="EMBL" id="JAIHOM010000009">
    <property type="protein sequence ID" value="MCW6035241.1"/>
    <property type="molecule type" value="Genomic_DNA"/>
</dbReference>
<dbReference type="Proteomes" id="UP001526426">
    <property type="component" value="Unassembled WGS sequence"/>
</dbReference>
<evidence type="ECO:0000313" key="2">
    <source>
        <dbReference type="EMBL" id="MCW6035241.1"/>
    </source>
</evidence>
<dbReference type="InterPro" id="IPR010380">
    <property type="entry name" value="DUF975"/>
</dbReference>
<feature type="transmembrane region" description="Helical" evidence="1">
    <location>
        <begin position="36"/>
        <end position="54"/>
    </location>
</feature>
<keyword evidence="1" id="KW-1133">Transmembrane helix</keyword>
<organism evidence="2 3">
    <name type="scientific">Spirulina subsalsa FACHB-351</name>
    <dbReference type="NCBI Taxonomy" id="234711"/>
    <lineage>
        <taxon>Bacteria</taxon>
        <taxon>Bacillati</taxon>
        <taxon>Cyanobacteriota</taxon>
        <taxon>Cyanophyceae</taxon>
        <taxon>Spirulinales</taxon>
        <taxon>Spirulinaceae</taxon>
        <taxon>Spirulina</taxon>
    </lineage>
</organism>
<evidence type="ECO:0000313" key="3">
    <source>
        <dbReference type="Proteomes" id="UP001526426"/>
    </source>
</evidence>
<name>A0ABT3L165_9CYAN</name>
<keyword evidence="3" id="KW-1185">Reference proteome</keyword>
<feature type="transmembrane region" description="Helical" evidence="1">
    <location>
        <begin position="105"/>
        <end position="123"/>
    </location>
</feature>